<protein>
    <submittedName>
        <fullName evidence="3">Putative actin cytoskeleton-regulatory complex protein PAN1-like 4</fullName>
    </submittedName>
</protein>
<evidence type="ECO:0000256" key="1">
    <source>
        <dbReference type="ARBA" id="ARBA00004123"/>
    </source>
</evidence>
<evidence type="ECO:0000313" key="3">
    <source>
        <dbReference type="EMBL" id="KAG7165872.1"/>
    </source>
</evidence>
<feature type="non-terminal residue" evidence="3">
    <location>
        <position position="1"/>
    </location>
</feature>
<evidence type="ECO:0000313" key="4">
    <source>
        <dbReference type="Proteomes" id="UP000747542"/>
    </source>
</evidence>
<comment type="subcellular location">
    <subcellularLocation>
        <location evidence="1">Nucleus</location>
    </subcellularLocation>
</comment>
<dbReference type="InterPro" id="IPR036388">
    <property type="entry name" value="WH-like_DNA-bd_sf"/>
</dbReference>
<evidence type="ECO:0000259" key="2">
    <source>
        <dbReference type="Pfam" id="PF13518"/>
    </source>
</evidence>
<dbReference type="EMBL" id="JAHLQT010023143">
    <property type="protein sequence ID" value="KAG7165872.1"/>
    <property type="molecule type" value="Genomic_DNA"/>
</dbReference>
<dbReference type="InterPro" id="IPR009057">
    <property type="entry name" value="Homeodomain-like_sf"/>
</dbReference>
<keyword evidence="4" id="KW-1185">Reference proteome</keyword>
<organism evidence="3 4">
    <name type="scientific">Homarus americanus</name>
    <name type="common">American lobster</name>
    <dbReference type="NCBI Taxonomy" id="6706"/>
    <lineage>
        <taxon>Eukaryota</taxon>
        <taxon>Metazoa</taxon>
        <taxon>Ecdysozoa</taxon>
        <taxon>Arthropoda</taxon>
        <taxon>Crustacea</taxon>
        <taxon>Multicrustacea</taxon>
        <taxon>Malacostraca</taxon>
        <taxon>Eumalacostraca</taxon>
        <taxon>Eucarida</taxon>
        <taxon>Decapoda</taxon>
        <taxon>Pleocyemata</taxon>
        <taxon>Astacidea</taxon>
        <taxon>Nephropoidea</taxon>
        <taxon>Nephropidae</taxon>
        <taxon>Homarus</taxon>
    </lineage>
</organism>
<reference evidence="3" key="1">
    <citation type="journal article" date="2021" name="Sci. Adv.">
        <title>The American lobster genome reveals insights on longevity, neural, and immune adaptations.</title>
        <authorList>
            <person name="Polinski J.M."/>
            <person name="Zimin A.V."/>
            <person name="Clark K.F."/>
            <person name="Kohn A.B."/>
            <person name="Sadowski N."/>
            <person name="Timp W."/>
            <person name="Ptitsyn A."/>
            <person name="Khanna P."/>
            <person name="Romanova D.Y."/>
            <person name="Williams P."/>
            <person name="Greenwood S.J."/>
            <person name="Moroz L.L."/>
            <person name="Walt D.R."/>
            <person name="Bodnar A.G."/>
        </authorList>
    </citation>
    <scope>NUCLEOTIDE SEQUENCE</scope>
    <source>
        <strain evidence="3">GMGI-L3</strain>
    </source>
</reference>
<dbReference type="InterPro" id="IPR055247">
    <property type="entry name" value="InsJ-like_HTH"/>
</dbReference>
<dbReference type="AlphaFoldDB" id="A0A8J5JWJ2"/>
<dbReference type="Gene3D" id="1.10.10.10">
    <property type="entry name" value="Winged helix-like DNA-binding domain superfamily/Winged helix DNA-binding domain"/>
    <property type="match status" value="1"/>
</dbReference>
<dbReference type="GO" id="GO:0005634">
    <property type="term" value="C:nucleus"/>
    <property type="evidence" value="ECO:0007669"/>
    <property type="project" value="UniProtKB-SubCell"/>
</dbReference>
<accession>A0A8J5JWJ2</accession>
<dbReference type="Proteomes" id="UP000747542">
    <property type="component" value="Unassembled WGS sequence"/>
</dbReference>
<sequence length="110" mass="12763">LDGRPRGHVQPPRTRAKISNYHNAGKGMREIAQFMGISMETVSRWVRKYEAEGNVETRPRPGRPRVTTAEEDERLIQEAGRTPQKTAVILTRETELRCYPTTTRRHTRKH</sequence>
<dbReference type="Pfam" id="PF13518">
    <property type="entry name" value="HTH_28"/>
    <property type="match status" value="1"/>
</dbReference>
<feature type="domain" description="Insertion element IS150 protein InsJ-like helix-turn-helix" evidence="2">
    <location>
        <begin position="15"/>
        <end position="65"/>
    </location>
</feature>
<dbReference type="SUPFAM" id="SSF46689">
    <property type="entry name" value="Homeodomain-like"/>
    <property type="match status" value="1"/>
</dbReference>
<gene>
    <name evidence="3" type="primary">Pan1-L4</name>
    <name evidence="3" type="ORF">Hamer_G026823</name>
</gene>
<comment type="caution">
    <text evidence="3">The sequence shown here is derived from an EMBL/GenBank/DDBJ whole genome shotgun (WGS) entry which is preliminary data.</text>
</comment>
<name>A0A8J5JWJ2_HOMAM</name>
<proteinExistence type="predicted"/>